<keyword evidence="2" id="KW-1133">Transmembrane helix</keyword>
<dbReference type="EMBL" id="JBCGDO010000026">
    <property type="protein sequence ID" value="MEM0543797.1"/>
    <property type="molecule type" value="Genomic_DNA"/>
</dbReference>
<dbReference type="PANTHER" id="PTHR31377">
    <property type="entry name" value="AGMATINE DEIMINASE-RELATED"/>
    <property type="match status" value="1"/>
</dbReference>
<organism evidence="3 4">
    <name type="scientific">Flavobacterium aureirubrum</name>
    <dbReference type="NCBI Taxonomy" id="3133147"/>
    <lineage>
        <taxon>Bacteria</taxon>
        <taxon>Pseudomonadati</taxon>
        <taxon>Bacteroidota</taxon>
        <taxon>Flavobacteriia</taxon>
        <taxon>Flavobacteriales</taxon>
        <taxon>Flavobacteriaceae</taxon>
        <taxon>Flavobacterium</taxon>
    </lineage>
</organism>
<feature type="transmembrane region" description="Helical" evidence="2">
    <location>
        <begin position="6"/>
        <end position="24"/>
    </location>
</feature>
<dbReference type="Gene3D" id="3.75.10.10">
    <property type="entry name" value="L-arginine/glycine Amidinotransferase, Chain A"/>
    <property type="match status" value="1"/>
</dbReference>
<dbReference type="Pfam" id="PF04371">
    <property type="entry name" value="PAD_porph"/>
    <property type="match status" value="1"/>
</dbReference>
<evidence type="ECO:0000256" key="1">
    <source>
        <dbReference type="ARBA" id="ARBA00022801"/>
    </source>
</evidence>
<evidence type="ECO:0000313" key="4">
    <source>
        <dbReference type="Proteomes" id="UP001460072"/>
    </source>
</evidence>
<keyword evidence="2" id="KW-0472">Membrane</keyword>
<keyword evidence="4" id="KW-1185">Reference proteome</keyword>
<evidence type="ECO:0000256" key="2">
    <source>
        <dbReference type="SAM" id="Phobius"/>
    </source>
</evidence>
<dbReference type="InterPro" id="IPR007466">
    <property type="entry name" value="Peptidyl-Arg-deiminase_porph"/>
</dbReference>
<dbReference type="SUPFAM" id="SSF55909">
    <property type="entry name" value="Pentein"/>
    <property type="match status" value="1"/>
</dbReference>
<proteinExistence type="predicted"/>
<dbReference type="RefSeq" id="WP_342696974.1">
    <property type="nucleotide sequence ID" value="NZ_JBCGDO010000026.1"/>
</dbReference>
<dbReference type="Proteomes" id="UP001460072">
    <property type="component" value="Unassembled WGS sequence"/>
</dbReference>
<accession>A0ABU9N801</accession>
<keyword evidence="1" id="KW-0378">Hydrolase</keyword>
<protein>
    <submittedName>
        <fullName evidence="3">Agmatine deiminase family protein</fullName>
    </submittedName>
</protein>
<gene>
    <name evidence="3" type="ORF">WFZ85_14325</name>
</gene>
<comment type="caution">
    <text evidence="3">The sequence shown here is derived from an EMBL/GenBank/DDBJ whole genome shotgun (WGS) entry which is preliminary data.</text>
</comment>
<name>A0ABU9N801_9FLAO</name>
<reference evidence="3 4" key="1">
    <citation type="submission" date="2024-03" db="EMBL/GenBank/DDBJ databases">
        <title>Two novel species of the genus Flavobacterium exhibiting potentially degradation of complex polysaccharides.</title>
        <authorList>
            <person name="Lian X."/>
        </authorList>
    </citation>
    <scope>NUCLEOTIDE SEQUENCE [LARGE SCALE GENOMIC DNA]</scope>
    <source>
        <strain evidence="4">j3</strain>
    </source>
</reference>
<dbReference type="PANTHER" id="PTHR31377:SF0">
    <property type="entry name" value="AGMATINE DEIMINASE-RELATED"/>
    <property type="match status" value="1"/>
</dbReference>
<sequence>MKAKLIMIGCVFFVIGIIAGYFLPRKLVQWQLEKQGNDYFSNNDVNLPFQTYTSFGYENIIANAAPWTKQFIDENMISSIEKTVRKKYAYRFDAAINSLESENDIVNYLKVTSLLNEMQLSVEQAQFKLEKISISQNLIVPKNDFTKAFMNATPTHPVRLPAEFEPIKSVFVSFPIYYPGQWKTHTELINSISSEAEAIVLVPNEYWQKAVMLYFEQKAISLANIRFAYINTDDVWTRDYGPTTVINSNGEKIFIWNNYYEEYNSYHKLSADATCDLGRYFDIPVYRVPLIVEGGNIITDGEGTFIMFNSVLVNNPDYNLSKLKKVMKDYYGCKNLILLPLLKDELTGHIDMVVKFVDKNTLMVIESDISYKWYQDFENIAKELSETKSIDGNNYKIIRLRMPKTNNESVNFWSYINSLTLNGSVIIPVFGVSEDIAALDAYRKAMPNYKIIGINFSKYPVGSVHCQTKEMFK</sequence>
<keyword evidence="2" id="KW-0812">Transmembrane</keyword>
<evidence type="ECO:0000313" key="3">
    <source>
        <dbReference type="EMBL" id="MEM0543797.1"/>
    </source>
</evidence>